<dbReference type="EC" id="2.7.7.49" evidence="1"/>
<accession>A0A0L7LFA7</accession>
<evidence type="ECO:0000313" key="3">
    <source>
        <dbReference type="EMBL" id="KOB74090.1"/>
    </source>
</evidence>
<dbReference type="InterPro" id="IPR041588">
    <property type="entry name" value="Integrase_H2C2"/>
</dbReference>
<dbReference type="AlphaFoldDB" id="A0A0L7LFA7"/>
<sequence length="645" mass="74838">MEKLRFTFAVLAASDGKTNVICITSIQTPDGLVFGIPDDQKPASKHTGISTSDVYTKIKNSLKRRHQTRKLWIPLTPELRKIYLDEGENIQFGDQYLEEIKEETKLSNNKSTEIGNKNLGKTAERFLLDKFSGKTSNVDQWIHEYENECTRFEIIQDAEKIETLKHLLEKQCLDWYTSMIIKFTVNSEWAIWKNNLCETYGNKGWSTVKYAYTFKFQGGSLLEYATKKERLLLEINKEIDTQTMINLIVMGLPDYIIFKMDKGSIKSTANLYNEIGKHEHTINKNNYNKYKKNTFDNKGKLDKLNPCIICEKLNKGSRFHSEEKCWFKQTDEYENKRSHSKKVNNTILDVELKEFSKNIIKQIHENMCHIGIKQMQKKIGKHYTAKNLIKNINDVCKRCETCIKNKTRGQVKCGLMSHLGPASKPFEIVSIDTIGGFGGSRSTKRYLHLLVDHFTRYAYIVTSKTQSANDFIKKPNTTAWTTIAHNCVDKYNDTEHTITGFAPRYLLDGTDVSFMPDELKQEKQADNWIKDRKIALERSIKSHEYNKKINDKNRTHHNFEKGDMVYVENGHKLNRRKLDELRIGPFKIEEKISQSIYKISTGHRKKESNLFHITKLIPVPTQEDNGGAPIYYHELEGKFQGNFLA</sequence>
<organism evidence="3 4">
    <name type="scientific">Operophtera brumata</name>
    <name type="common">Winter moth</name>
    <name type="synonym">Phalaena brumata</name>
    <dbReference type="NCBI Taxonomy" id="104452"/>
    <lineage>
        <taxon>Eukaryota</taxon>
        <taxon>Metazoa</taxon>
        <taxon>Ecdysozoa</taxon>
        <taxon>Arthropoda</taxon>
        <taxon>Hexapoda</taxon>
        <taxon>Insecta</taxon>
        <taxon>Pterygota</taxon>
        <taxon>Neoptera</taxon>
        <taxon>Endopterygota</taxon>
        <taxon>Lepidoptera</taxon>
        <taxon>Glossata</taxon>
        <taxon>Ditrysia</taxon>
        <taxon>Geometroidea</taxon>
        <taxon>Geometridae</taxon>
        <taxon>Larentiinae</taxon>
        <taxon>Operophtera</taxon>
    </lineage>
</organism>
<gene>
    <name evidence="3" type="ORF">OBRU01_08231</name>
</gene>
<comment type="caution">
    <text evidence="3">The sequence shown here is derived from an EMBL/GenBank/DDBJ whole genome shotgun (WGS) entry which is preliminary data.</text>
</comment>
<dbReference type="InterPro" id="IPR036397">
    <property type="entry name" value="RNaseH_sf"/>
</dbReference>
<dbReference type="SUPFAM" id="SSF53098">
    <property type="entry name" value="Ribonuclease H-like"/>
    <property type="match status" value="1"/>
</dbReference>
<dbReference type="Gene3D" id="1.10.340.70">
    <property type="match status" value="1"/>
</dbReference>
<dbReference type="STRING" id="104452.A0A0L7LFA7"/>
<dbReference type="Pfam" id="PF17921">
    <property type="entry name" value="Integrase_H2C2"/>
    <property type="match status" value="1"/>
</dbReference>
<dbReference type="GO" id="GO:0003964">
    <property type="term" value="F:RNA-directed DNA polymerase activity"/>
    <property type="evidence" value="ECO:0007669"/>
    <property type="project" value="UniProtKB-EC"/>
</dbReference>
<dbReference type="InterPro" id="IPR012337">
    <property type="entry name" value="RNaseH-like_sf"/>
</dbReference>
<keyword evidence="4" id="KW-1185">Reference proteome</keyword>
<dbReference type="Proteomes" id="UP000037510">
    <property type="component" value="Unassembled WGS sequence"/>
</dbReference>
<name>A0A0L7LFA7_OPEBR</name>
<evidence type="ECO:0000256" key="1">
    <source>
        <dbReference type="ARBA" id="ARBA00012493"/>
    </source>
</evidence>
<proteinExistence type="predicted"/>
<dbReference type="Gene3D" id="3.30.420.10">
    <property type="entry name" value="Ribonuclease H-like superfamily/Ribonuclease H"/>
    <property type="match status" value="1"/>
</dbReference>
<evidence type="ECO:0000313" key="4">
    <source>
        <dbReference type="Proteomes" id="UP000037510"/>
    </source>
</evidence>
<protein>
    <recommendedName>
        <fullName evidence="1">RNA-directed DNA polymerase</fullName>
        <ecNumber evidence="1">2.7.7.49</ecNumber>
    </recommendedName>
</protein>
<reference evidence="3 4" key="1">
    <citation type="journal article" date="2015" name="Genome Biol. Evol.">
        <title>The genome of winter moth (Operophtera brumata) provides a genomic perspective on sexual dimorphism and phenology.</title>
        <authorList>
            <person name="Derks M.F."/>
            <person name="Smit S."/>
            <person name="Salis L."/>
            <person name="Schijlen E."/>
            <person name="Bossers A."/>
            <person name="Mateman C."/>
            <person name="Pijl A.S."/>
            <person name="de Ridder D."/>
            <person name="Groenen M.A."/>
            <person name="Visser M.E."/>
            <person name="Megens H.J."/>
        </authorList>
    </citation>
    <scope>NUCLEOTIDE SEQUENCE [LARGE SCALE GENOMIC DNA]</scope>
    <source>
        <strain evidence="3">WM2013NL</strain>
        <tissue evidence="3">Head and thorax</tissue>
    </source>
</reference>
<dbReference type="GO" id="GO:0003676">
    <property type="term" value="F:nucleic acid binding"/>
    <property type="evidence" value="ECO:0007669"/>
    <property type="project" value="InterPro"/>
</dbReference>
<dbReference type="PANTHER" id="PTHR37984:SF15">
    <property type="entry name" value="INTEGRASE CATALYTIC DOMAIN-CONTAINING PROTEIN"/>
    <property type="match status" value="1"/>
</dbReference>
<dbReference type="PANTHER" id="PTHR37984">
    <property type="entry name" value="PROTEIN CBG26694"/>
    <property type="match status" value="1"/>
</dbReference>
<dbReference type="EMBL" id="JTDY01001358">
    <property type="protein sequence ID" value="KOB74090.1"/>
    <property type="molecule type" value="Genomic_DNA"/>
</dbReference>
<feature type="domain" description="Integrase zinc-binding" evidence="2">
    <location>
        <begin position="355"/>
        <end position="408"/>
    </location>
</feature>
<evidence type="ECO:0000259" key="2">
    <source>
        <dbReference type="Pfam" id="PF17921"/>
    </source>
</evidence>
<dbReference type="InterPro" id="IPR050951">
    <property type="entry name" value="Retrovirus_Pol_polyprotein"/>
</dbReference>